<name>A0A975XV93_9RHOO</name>
<evidence type="ECO:0000313" key="11">
    <source>
        <dbReference type="EMBL" id="QWT49606.1"/>
    </source>
</evidence>
<dbReference type="CDD" id="cd02019">
    <property type="entry name" value="NK"/>
    <property type="match status" value="1"/>
</dbReference>
<keyword evidence="12" id="KW-1185">Reference proteome</keyword>
<comment type="similarity">
    <text evidence="2">Belongs to the TsaE family.</text>
</comment>
<keyword evidence="5" id="KW-0819">tRNA processing</keyword>
<dbReference type="GO" id="GO:0002949">
    <property type="term" value="P:tRNA threonylcarbamoyladenosine modification"/>
    <property type="evidence" value="ECO:0007669"/>
    <property type="project" value="InterPro"/>
</dbReference>
<comment type="subcellular location">
    <subcellularLocation>
        <location evidence="1">Cytoplasm</location>
    </subcellularLocation>
</comment>
<dbReference type="KEGG" id="aiq:Azoinq_03055"/>
<keyword evidence="4" id="KW-0963">Cytoplasm</keyword>
<keyword evidence="6" id="KW-0479">Metal-binding</keyword>
<keyword evidence="9" id="KW-0460">Magnesium</keyword>
<protein>
    <recommendedName>
        <fullName evidence="3">tRNA threonylcarbamoyladenosine biosynthesis protein TsaE</fullName>
    </recommendedName>
    <alternativeName>
        <fullName evidence="10">t(6)A37 threonylcarbamoyladenosine biosynthesis protein TsaE</fullName>
    </alternativeName>
</protein>
<evidence type="ECO:0000256" key="8">
    <source>
        <dbReference type="ARBA" id="ARBA00022840"/>
    </source>
</evidence>
<evidence type="ECO:0000256" key="3">
    <source>
        <dbReference type="ARBA" id="ARBA00019010"/>
    </source>
</evidence>
<dbReference type="Pfam" id="PF02367">
    <property type="entry name" value="TsaE"/>
    <property type="match status" value="1"/>
</dbReference>
<dbReference type="EMBL" id="CP064782">
    <property type="protein sequence ID" value="QWT49606.1"/>
    <property type="molecule type" value="Genomic_DNA"/>
</dbReference>
<dbReference type="NCBIfam" id="TIGR00150">
    <property type="entry name" value="T6A_YjeE"/>
    <property type="match status" value="1"/>
</dbReference>
<evidence type="ECO:0000256" key="9">
    <source>
        <dbReference type="ARBA" id="ARBA00022842"/>
    </source>
</evidence>
<evidence type="ECO:0000256" key="7">
    <source>
        <dbReference type="ARBA" id="ARBA00022741"/>
    </source>
</evidence>
<sequence>MVVFLEGDLGSGKTTLVRALLRRLGHTGPVKSPTYTLVEVYKLSSLYLYHFDFYRFNHPDEFLDAGLDEYFRQGALCFVEWPEKAGTYLPPPDLRVVFSQEGEGGRTVVLQPGSEEGKRCVKQLNSVNPNA</sequence>
<accession>A0A975XV93</accession>
<evidence type="ECO:0000256" key="4">
    <source>
        <dbReference type="ARBA" id="ARBA00022490"/>
    </source>
</evidence>
<dbReference type="GO" id="GO:0005524">
    <property type="term" value="F:ATP binding"/>
    <property type="evidence" value="ECO:0007669"/>
    <property type="project" value="UniProtKB-KW"/>
</dbReference>
<dbReference type="PANTHER" id="PTHR33540">
    <property type="entry name" value="TRNA THREONYLCARBAMOYLADENOSINE BIOSYNTHESIS PROTEIN TSAE"/>
    <property type="match status" value="1"/>
</dbReference>
<dbReference type="SUPFAM" id="SSF52540">
    <property type="entry name" value="P-loop containing nucleoside triphosphate hydrolases"/>
    <property type="match status" value="1"/>
</dbReference>
<dbReference type="Gene3D" id="3.40.50.300">
    <property type="entry name" value="P-loop containing nucleotide triphosphate hydrolases"/>
    <property type="match status" value="1"/>
</dbReference>
<evidence type="ECO:0000256" key="10">
    <source>
        <dbReference type="ARBA" id="ARBA00032441"/>
    </source>
</evidence>
<dbReference type="GO" id="GO:0046872">
    <property type="term" value="F:metal ion binding"/>
    <property type="evidence" value="ECO:0007669"/>
    <property type="project" value="UniProtKB-KW"/>
</dbReference>
<dbReference type="PANTHER" id="PTHR33540:SF2">
    <property type="entry name" value="TRNA THREONYLCARBAMOYLADENOSINE BIOSYNTHESIS PROTEIN TSAE"/>
    <property type="match status" value="1"/>
</dbReference>
<reference evidence="11" key="1">
    <citation type="submission" date="2020-11" db="EMBL/GenBank/DDBJ databases">
        <title>Azospira inquinata sp. nov.</title>
        <authorList>
            <person name="Moe W.M."/>
            <person name="Mikes M.C."/>
        </authorList>
    </citation>
    <scope>NUCLEOTIDE SEQUENCE</scope>
    <source>
        <strain evidence="11">Azo-3</strain>
    </source>
</reference>
<evidence type="ECO:0000256" key="6">
    <source>
        <dbReference type="ARBA" id="ARBA00022723"/>
    </source>
</evidence>
<evidence type="ECO:0000256" key="5">
    <source>
        <dbReference type="ARBA" id="ARBA00022694"/>
    </source>
</evidence>
<organism evidence="11 12">
    <name type="scientific">Azospira inquinata</name>
    <dbReference type="NCBI Taxonomy" id="2785627"/>
    <lineage>
        <taxon>Bacteria</taxon>
        <taxon>Pseudomonadati</taxon>
        <taxon>Pseudomonadota</taxon>
        <taxon>Betaproteobacteria</taxon>
        <taxon>Rhodocyclales</taxon>
        <taxon>Rhodocyclaceae</taxon>
        <taxon>Azospira</taxon>
    </lineage>
</organism>
<evidence type="ECO:0000256" key="2">
    <source>
        <dbReference type="ARBA" id="ARBA00007599"/>
    </source>
</evidence>
<dbReference type="AlphaFoldDB" id="A0A975XV93"/>
<keyword evidence="7" id="KW-0547">Nucleotide-binding</keyword>
<keyword evidence="8" id="KW-0067">ATP-binding</keyword>
<evidence type="ECO:0000256" key="1">
    <source>
        <dbReference type="ARBA" id="ARBA00004496"/>
    </source>
</evidence>
<evidence type="ECO:0000313" key="12">
    <source>
        <dbReference type="Proteomes" id="UP000683428"/>
    </source>
</evidence>
<gene>
    <name evidence="11" type="primary">tsaE</name>
    <name evidence="11" type="ORF">Azoinq_03055</name>
</gene>
<dbReference type="InterPro" id="IPR027417">
    <property type="entry name" value="P-loop_NTPase"/>
</dbReference>
<dbReference type="InterPro" id="IPR003442">
    <property type="entry name" value="T6A_TsaE"/>
</dbReference>
<dbReference type="Proteomes" id="UP000683428">
    <property type="component" value="Chromosome"/>
</dbReference>
<dbReference type="GO" id="GO:0005737">
    <property type="term" value="C:cytoplasm"/>
    <property type="evidence" value="ECO:0007669"/>
    <property type="project" value="UniProtKB-SubCell"/>
</dbReference>
<proteinExistence type="inferred from homology"/>